<keyword evidence="6" id="KW-0670">Pyruvate</keyword>
<accession>A0ABU8XW51</accession>
<keyword evidence="2 5" id="KW-0808">Transferase</keyword>
<dbReference type="InterPro" id="IPR026565">
    <property type="entry name" value="PPDK_reg"/>
</dbReference>
<dbReference type="EC" id="2.7.11.32" evidence="5"/>
<proteinExistence type="inferred from homology"/>
<dbReference type="RefSeq" id="WP_418161280.1">
    <property type="nucleotide sequence ID" value="NZ_JBBLZC010000027.1"/>
</dbReference>
<sequence length="325" mass="36081">MDGAWTARRPFERSYPQRSASVVQPCSGKAALRLHVHLISDSTGETVTTVARAAVSQFEDVVPVEHVWFFIRTRQQLEKVLAIVEALPGLVIFTLASPELRHLLQERCRMLSVPCVPVLDSVMNALAGLLGSAGRPQIGRQHALDEGYFSRIAAIDFAMRHDDGQGVEDLENADVVLIGVSRTSKTPTCVYLAHRGIRAANVPLVAAQTQTEVLEKLQRPLVVGLTINPEQLAQIRKNRQKMLGITETDEGRYGGDYADIDRIRQELIQARRLFARHSWPEIDVTKRSVEETAAAIYQMLQVRQQPELKALAEVLPNPGWAGDNS</sequence>
<comment type="catalytic activity">
    <reaction evidence="5">
        <text>N(tele)-phospho-L-histidyl/L-threonyl-[pyruvate, phosphate dikinase] + ADP = N(tele)-phospho-L-histidyl/O-phospho-L-threonyl-[pyruvate, phosphate dikinase] + AMP + H(+)</text>
        <dbReference type="Rhea" id="RHEA:43692"/>
        <dbReference type="Rhea" id="RHEA-COMP:10650"/>
        <dbReference type="Rhea" id="RHEA-COMP:10651"/>
        <dbReference type="ChEBI" id="CHEBI:15378"/>
        <dbReference type="ChEBI" id="CHEBI:30013"/>
        <dbReference type="ChEBI" id="CHEBI:61977"/>
        <dbReference type="ChEBI" id="CHEBI:83586"/>
        <dbReference type="ChEBI" id="CHEBI:456215"/>
        <dbReference type="ChEBI" id="CHEBI:456216"/>
        <dbReference type="EC" id="2.7.11.32"/>
    </reaction>
</comment>
<keyword evidence="4 5" id="KW-0418">Kinase</keyword>
<feature type="binding site" evidence="5">
    <location>
        <begin position="179"/>
        <end position="186"/>
    </location>
    <ligand>
        <name>ADP</name>
        <dbReference type="ChEBI" id="CHEBI:456216"/>
    </ligand>
</feature>
<evidence type="ECO:0000256" key="3">
    <source>
        <dbReference type="ARBA" id="ARBA00022741"/>
    </source>
</evidence>
<dbReference type="EMBL" id="JBBLZC010000027">
    <property type="protein sequence ID" value="MEK0085430.1"/>
    <property type="molecule type" value="Genomic_DNA"/>
</dbReference>
<dbReference type="PANTHER" id="PTHR31756">
    <property type="entry name" value="PYRUVATE, PHOSPHATE DIKINASE REGULATORY PROTEIN 1, CHLOROPLASTIC"/>
    <property type="match status" value="1"/>
</dbReference>
<evidence type="ECO:0000256" key="4">
    <source>
        <dbReference type="ARBA" id="ARBA00022777"/>
    </source>
</evidence>
<reference evidence="6 7" key="1">
    <citation type="submission" date="2024-01" db="EMBL/GenBank/DDBJ databases">
        <title>Multi-omics insights into the function and evolution of sodium benzoate biodegradation pathways in Benzoatithermus flavus gen. nov., sp. nov. from hot spring.</title>
        <authorList>
            <person name="Hu C.-J."/>
            <person name="Li W.-J."/>
        </authorList>
    </citation>
    <scope>NUCLEOTIDE SEQUENCE [LARGE SCALE GENOMIC DNA]</scope>
    <source>
        <strain evidence="6 7">SYSU G07066</strain>
    </source>
</reference>
<evidence type="ECO:0000313" key="7">
    <source>
        <dbReference type="Proteomes" id="UP001375743"/>
    </source>
</evidence>
<keyword evidence="3 5" id="KW-0547">Nucleotide-binding</keyword>
<dbReference type="Pfam" id="PF03618">
    <property type="entry name" value="Kinase-PPPase"/>
    <property type="match status" value="1"/>
</dbReference>
<evidence type="ECO:0000256" key="5">
    <source>
        <dbReference type="HAMAP-Rule" id="MF_00921"/>
    </source>
</evidence>
<comment type="caution">
    <text evidence="6">The sequence shown here is derived from an EMBL/GenBank/DDBJ whole genome shotgun (WGS) entry which is preliminary data.</text>
</comment>
<comment type="catalytic activity">
    <reaction evidence="5">
        <text>N(tele)-phospho-L-histidyl/O-phospho-L-threonyl-[pyruvate, phosphate dikinase] + phosphate + H(+) = N(tele)-phospho-L-histidyl/L-threonyl-[pyruvate, phosphate dikinase] + diphosphate</text>
        <dbReference type="Rhea" id="RHEA:43696"/>
        <dbReference type="Rhea" id="RHEA-COMP:10650"/>
        <dbReference type="Rhea" id="RHEA-COMP:10651"/>
        <dbReference type="ChEBI" id="CHEBI:15378"/>
        <dbReference type="ChEBI" id="CHEBI:30013"/>
        <dbReference type="ChEBI" id="CHEBI:33019"/>
        <dbReference type="ChEBI" id="CHEBI:43474"/>
        <dbReference type="ChEBI" id="CHEBI:61977"/>
        <dbReference type="ChEBI" id="CHEBI:83586"/>
        <dbReference type="EC" id="2.7.4.27"/>
    </reaction>
</comment>
<comment type="similarity">
    <text evidence="5">Belongs to the pyruvate, phosphate/water dikinase regulatory protein family. PDRP subfamily.</text>
</comment>
<keyword evidence="7" id="KW-1185">Reference proteome</keyword>
<protein>
    <recommendedName>
        <fullName evidence="5">Putative pyruvate, phosphate dikinase regulatory protein</fullName>
        <shortName evidence="5">PPDK regulatory protein</shortName>
        <ecNumber evidence="5">2.7.11.32</ecNumber>
        <ecNumber evidence="5">2.7.4.27</ecNumber>
    </recommendedName>
</protein>
<evidence type="ECO:0000313" key="6">
    <source>
        <dbReference type="EMBL" id="MEK0085430.1"/>
    </source>
</evidence>
<dbReference type="Proteomes" id="UP001375743">
    <property type="component" value="Unassembled WGS sequence"/>
</dbReference>
<keyword evidence="1 5" id="KW-0723">Serine/threonine-protein kinase</keyword>
<evidence type="ECO:0000256" key="1">
    <source>
        <dbReference type="ARBA" id="ARBA00022527"/>
    </source>
</evidence>
<comment type="function">
    <text evidence="5">Bifunctional serine/threonine kinase and phosphorylase involved in the regulation of the pyruvate, phosphate dikinase (PPDK) by catalyzing its phosphorylation/dephosphorylation.</text>
</comment>
<dbReference type="PANTHER" id="PTHR31756:SF3">
    <property type="entry name" value="PYRUVATE, PHOSPHATE DIKINASE REGULATORY PROTEIN 1, CHLOROPLASTIC"/>
    <property type="match status" value="1"/>
</dbReference>
<gene>
    <name evidence="6" type="ORF">U1T56_19940</name>
</gene>
<dbReference type="HAMAP" id="MF_00921">
    <property type="entry name" value="PDRP"/>
    <property type="match status" value="1"/>
</dbReference>
<dbReference type="GO" id="GO:0016740">
    <property type="term" value="F:transferase activity"/>
    <property type="evidence" value="ECO:0007669"/>
    <property type="project" value="UniProtKB-KW"/>
</dbReference>
<dbReference type="NCBIfam" id="NF003742">
    <property type="entry name" value="PRK05339.1"/>
    <property type="match status" value="1"/>
</dbReference>
<evidence type="ECO:0000256" key="2">
    <source>
        <dbReference type="ARBA" id="ARBA00022679"/>
    </source>
</evidence>
<name>A0ABU8XW51_9PROT</name>
<dbReference type="InterPro" id="IPR005177">
    <property type="entry name" value="Kinase-pyrophosphorylase"/>
</dbReference>
<organism evidence="6 7">
    <name type="scientific">Benzoatithermus flavus</name>
    <dbReference type="NCBI Taxonomy" id="3108223"/>
    <lineage>
        <taxon>Bacteria</taxon>
        <taxon>Pseudomonadati</taxon>
        <taxon>Pseudomonadota</taxon>
        <taxon>Alphaproteobacteria</taxon>
        <taxon>Geminicoccales</taxon>
        <taxon>Geminicoccaceae</taxon>
        <taxon>Benzoatithermus</taxon>
    </lineage>
</organism>
<dbReference type="EC" id="2.7.4.27" evidence="5"/>